<gene>
    <name evidence="2" type="ORF">PXEA_LOCUS8478</name>
</gene>
<feature type="region of interest" description="Disordered" evidence="1">
    <location>
        <begin position="213"/>
        <end position="241"/>
    </location>
</feature>
<name>A0A448WM04_9PLAT</name>
<reference evidence="2" key="1">
    <citation type="submission" date="2018-11" db="EMBL/GenBank/DDBJ databases">
        <authorList>
            <consortium name="Pathogen Informatics"/>
        </authorList>
    </citation>
    <scope>NUCLEOTIDE SEQUENCE</scope>
</reference>
<dbReference type="AlphaFoldDB" id="A0A448WM04"/>
<feature type="compositionally biased region" description="Low complexity" evidence="1">
    <location>
        <begin position="418"/>
        <end position="427"/>
    </location>
</feature>
<organism evidence="2 3">
    <name type="scientific">Protopolystoma xenopodis</name>
    <dbReference type="NCBI Taxonomy" id="117903"/>
    <lineage>
        <taxon>Eukaryota</taxon>
        <taxon>Metazoa</taxon>
        <taxon>Spiralia</taxon>
        <taxon>Lophotrochozoa</taxon>
        <taxon>Platyhelminthes</taxon>
        <taxon>Monogenea</taxon>
        <taxon>Polyopisthocotylea</taxon>
        <taxon>Polystomatidea</taxon>
        <taxon>Polystomatidae</taxon>
        <taxon>Protopolystoma</taxon>
    </lineage>
</organism>
<feature type="region of interest" description="Disordered" evidence="1">
    <location>
        <begin position="166"/>
        <end position="191"/>
    </location>
</feature>
<keyword evidence="3" id="KW-1185">Reference proteome</keyword>
<comment type="caution">
    <text evidence="2">The sequence shown here is derived from an EMBL/GenBank/DDBJ whole genome shotgun (WGS) entry which is preliminary data.</text>
</comment>
<feature type="compositionally biased region" description="Polar residues" evidence="1">
    <location>
        <begin position="399"/>
        <end position="411"/>
    </location>
</feature>
<evidence type="ECO:0000313" key="3">
    <source>
        <dbReference type="Proteomes" id="UP000784294"/>
    </source>
</evidence>
<dbReference type="EMBL" id="CAAALY010023220">
    <property type="protein sequence ID" value="VEL15038.1"/>
    <property type="molecule type" value="Genomic_DNA"/>
</dbReference>
<proteinExistence type="predicted"/>
<sequence>MVENGDTQHSLSTANATPASLNGLLHKGDSTGLARQSTATISYSLRHTGSRLDRVKARIYAATIAAARDSLALCPRTIAGRHMPINSLCRGRNVTSHFVGKRQSHLLSTSSELRSRLRPRTSVLVLPISPSRTSLCNASLPPQNDGSNSCRHLTSQSKVQQKRVSSFHSRFQSRRTDQPCPVTQRRNLQDTSTSISWHHYLPGREYLAPETTNQTSVASNKGHHEYQPGSSSHADKDKENFAVTDTEKRLGDGESPIQRSSEGFIVSNSNISASPRVSLVLNSPGSVFHDDASHPQPVSYSGLLHSTVSDPLMPAMRKATSRLSDRLLEPSDQLTFSYRPSNSTTSSASEIEAKTLFDTGAGDHINLTSYTTVGILEKLTAENADILLLPNTPTIVSASTDSLSDLPQSLASDEDKQPSSSASSSSNTPPPPQLDRMHPAASDEARTDFYIKYICLTIGVILTVDPSRIK</sequence>
<accession>A0A448WM04</accession>
<evidence type="ECO:0000313" key="2">
    <source>
        <dbReference type="EMBL" id="VEL15038.1"/>
    </source>
</evidence>
<dbReference type="Proteomes" id="UP000784294">
    <property type="component" value="Unassembled WGS sequence"/>
</dbReference>
<protein>
    <submittedName>
        <fullName evidence="2">Uncharacterized protein</fullName>
    </submittedName>
</protein>
<evidence type="ECO:0000256" key="1">
    <source>
        <dbReference type="SAM" id="MobiDB-lite"/>
    </source>
</evidence>
<feature type="region of interest" description="Disordered" evidence="1">
    <location>
        <begin position="399"/>
        <end position="440"/>
    </location>
</feature>